<dbReference type="SMART" id="SM00075">
    <property type="entry name" value="HYDRO"/>
    <property type="match status" value="1"/>
</dbReference>
<proteinExistence type="predicted"/>
<gene>
    <name evidence="3" type="ORF">BO71DRAFT_356588</name>
</gene>
<dbReference type="AlphaFoldDB" id="A0A319D6J6"/>
<feature type="chain" id="PRO_5016289196" description="Hydrophobin" evidence="2">
    <location>
        <begin position="21"/>
        <end position="127"/>
    </location>
</feature>
<keyword evidence="4" id="KW-1185">Reference proteome</keyword>
<evidence type="ECO:0008006" key="5">
    <source>
        <dbReference type="Google" id="ProtNLM"/>
    </source>
</evidence>
<accession>A0A319D6J6</accession>
<organism evidence="3 4">
    <name type="scientific">Aspergillus ellipticus CBS 707.79</name>
    <dbReference type="NCBI Taxonomy" id="1448320"/>
    <lineage>
        <taxon>Eukaryota</taxon>
        <taxon>Fungi</taxon>
        <taxon>Dikarya</taxon>
        <taxon>Ascomycota</taxon>
        <taxon>Pezizomycotina</taxon>
        <taxon>Eurotiomycetes</taxon>
        <taxon>Eurotiomycetidae</taxon>
        <taxon>Eurotiales</taxon>
        <taxon>Aspergillaceae</taxon>
        <taxon>Aspergillus</taxon>
        <taxon>Aspergillus subgen. Circumdati</taxon>
    </lineage>
</organism>
<evidence type="ECO:0000256" key="1">
    <source>
        <dbReference type="ARBA" id="ARBA00023157"/>
    </source>
</evidence>
<dbReference type="GO" id="GO:0005199">
    <property type="term" value="F:structural constituent of cell wall"/>
    <property type="evidence" value="ECO:0007669"/>
    <property type="project" value="InterPro"/>
</dbReference>
<dbReference type="EMBL" id="KZ825906">
    <property type="protein sequence ID" value="PYH92821.1"/>
    <property type="molecule type" value="Genomic_DNA"/>
</dbReference>
<keyword evidence="1" id="KW-1015">Disulfide bond</keyword>
<keyword evidence="2" id="KW-0732">Signal</keyword>
<protein>
    <recommendedName>
        <fullName evidence="5">Hydrophobin</fullName>
    </recommendedName>
</protein>
<dbReference type="GO" id="GO:0009277">
    <property type="term" value="C:fungal-type cell wall"/>
    <property type="evidence" value="ECO:0007669"/>
    <property type="project" value="InterPro"/>
</dbReference>
<evidence type="ECO:0000313" key="4">
    <source>
        <dbReference type="Proteomes" id="UP000247810"/>
    </source>
</evidence>
<sequence length="127" mass="12704">MQFAVAKFLALAVAITTASAGSVANSKALNDISDGKCDVGNISCCNPSSSVKTDGLLNNLLQYGLVKGLIDDSGSACASASLIDEIGLLSLVKDTDNGPVCENIIACCPGTDTSCVAIGDASGTKDE</sequence>
<evidence type="ECO:0000313" key="3">
    <source>
        <dbReference type="EMBL" id="PYH92821.1"/>
    </source>
</evidence>
<name>A0A319D6J6_9EURO</name>
<dbReference type="VEuPathDB" id="FungiDB:BO71DRAFT_356588"/>
<dbReference type="Proteomes" id="UP000247810">
    <property type="component" value="Unassembled WGS sequence"/>
</dbReference>
<dbReference type="STRING" id="1448320.A0A319D6J6"/>
<feature type="signal peptide" evidence="2">
    <location>
        <begin position="1"/>
        <end position="20"/>
    </location>
</feature>
<evidence type="ECO:0000256" key="2">
    <source>
        <dbReference type="SAM" id="SignalP"/>
    </source>
</evidence>
<dbReference type="InterPro" id="IPR001338">
    <property type="entry name" value="Class_I_Hydrophobin"/>
</dbReference>
<reference evidence="3 4" key="1">
    <citation type="submission" date="2018-02" db="EMBL/GenBank/DDBJ databases">
        <title>The genomes of Aspergillus section Nigri reveals drivers in fungal speciation.</title>
        <authorList>
            <consortium name="DOE Joint Genome Institute"/>
            <person name="Vesth T.C."/>
            <person name="Nybo J."/>
            <person name="Theobald S."/>
            <person name="Brandl J."/>
            <person name="Frisvad J.C."/>
            <person name="Nielsen K.F."/>
            <person name="Lyhne E.K."/>
            <person name="Kogle M.E."/>
            <person name="Kuo A."/>
            <person name="Riley R."/>
            <person name="Clum A."/>
            <person name="Nolan M."/>
            <person name="Lipzen A."/>
            <person name="Salamov A."/>
            <person name="Henrissat B."/>
            <person name="Wiebenga A."/>
            <person name="De vries R.P."/>
            <person name="Grigoriev I.V."/>
            <person name="Mortensen U.H."/>
            <person name="Andersen M.R."/>
            <person name="Baker S.E."/>
        </authorList>
    </citation>
    <scope>NUCLEOTIDE SEQUENCE [LARGE SCALE GENOMIC DNA]</scope>
    <source>
        <strain evidence="3 4">CBS 707.79</strain>
    </source>
</reference>
<dbReference type="OrthoDB" id="4468925at2759"/>